<keyword evidence="5 6" id="KW-0949">S-adenosyl-L-methionine</keyword>
<feature type="binding site" evidence="6">
    <location>
        <position position="71"/>
    </location>
    <ligand>
        <name>S-adenosyl-L-methionine</name>
        <dbReference type="ChEBI" id="CHEBI:59789"/>
    </ligand>
</feature>
<dbReference type="STRING" id="1121014.N788_06515"/>
<keyword evidence="6" id="KW-0963">Cytoplasm</keyword>
<evidence type="ECO:0000256" key="2">
    <source>
        <dbReference type="ARBA" id="ARBA00022552"/>
    </source>
</evidence>
<comment type="catalytic activity">
    <reaction evidence="6">
        <text>cytidine(1402) in 16S rRNA + S-adenosyl-L-methionine = N(4)-methylcytidine(1402) in 16S rRNA + S-adenosyl-L-homocysteine + H(+)</text>
        <dbReference type="Rhea" id="RHEA:42928"/>
        <dbReference type="Rhea" id="RHEA-COMP:10286"/>
        <dbReference type="Rhea" id="RHEA-COMP:10287"/>
        <dbReference type="ChEBI" id="CHEBI:15378"/>
        <dbReference type="ChEBI" id="CHEBI:57856"/>
        <dbReference type="ChEBI" id="CHEBI:59789"/>
        <dbReference type="ChEBI" id="CHEBI:74506"/>
        <dbReference type="ChEBI" id="CHEBI:82748"/>
        <dbReference type="EC" id="2.1.1.199"/>
    </reaction>
</comment>
<dbReference type="Gene3D" id="1.10.150.170">
    <property type="entry name" value="Putative methyltransferase TM0872, insert domain"/>
    <property type="match status" value="1"/>
</dbReference>
<keyword evidence="3 6" id="KW-0489">Methyltransferase</keyword>
<dbReference type="EC" id="2.1.1.199" evidence="6"/>
<reference evidence="7 8" key="2">
    <citation type="journal article" date="2015" name="Stand. Genomic Sci.">
        <title>High quality draft genomic sequence of Arenimonas donghaensis DSM 18148(T).</title>
        <authorList>
            <person name="Chen F."/>
            <person name="Wang H."/>
            <person name="Cao Y."/>
            <person name="Li X."/>
            <person name="Wang G."/>
        </authorList>
    </citation>
    <scope>NUCLEOTIDE SEQUENCE [LARGE SCALE GENOMIC DNA]</scope>
    <source>
        <strain evidence="7 8">HO3-R19</strain>
    </source>
</reference>
<evidence type="ECO:0000256" key="6">
    <source>
        <dbReference type="HAMAP-Rule" id="MF_01007"/>
    </source>
</evidence>
<comment type="subcellular location">
    <subcellularLocation>
        <location evidence="6">Cytoplasm</location>
    </subcellularLocation>
</comment>
<dbReference type="GO" id="GO:0071424">
    <property type="term" value="F:rRNA (cytosine-N4-)-methyltransferase activity"/>
    <property type="evidence" value="ECO:0007669"/>
    <property type="project" value="UniProtKB-UniRule"/>
</dbReference>
<organism evidence="7 8">
    <name type="scientific">Arenimonas donghaensis DSM 18148 = HO3-R19</name>
    <dbReference type="NCBI Taxonomy" id="1121014"/>
    <lineage>
        <taxon>Bacteria</taxon>
        <taxon>Pseudomonadati</taxon>
        <taxon>Pseudomonadota</taxon>
        <taxon>Gammaproteobacteria</taxon>
        <taxon>Lysobacterales</taxon>
        <taxon>Lysobacteraceae</taxon>
        <taxon>Arenimonas</taxon>
    </lineage>
</organism>
<dbReference type="PATRIC" id="fig|1121014.3.peg.2208"/>
<comment type="function">
    <text evidence="6">Specifically methylates the N4 position of cytidine in position 1402 (C1402) of 16S rRNA.</text>
</comment>
<dbReference type="InterPro" id="IPR029063">
    <property type="entry name" value="SAM-dependent_MTases_sf"/>
</dbReference>
<evidence type="ECO:0000256" key="5">
    <source>
        <dbReference type="ARBA" id="ARBA00022691"/>
    </source>
</evidence>
<evidence type="ECO:0000256" key="1">
    <source>
        <dbReference type="ARBA" id="ARBA00010396"/>
    </source>
</evidence>
<dbReference type="Pfam" id="PF01795">
    <property type="entry name" value="Methyltransf_5"/>
    <property type="match status" value="1"/>
</dbReference>
<keyword evidence="4 6" id="KW-0808">Transferase</keyword>
<keyword evidence="8" id="KW-1185">Reference proteome</keyword>
<sequence>MWAQVMDGLQVRRDGRYLDGTFGRGGHARGVLDRLGPDGRLLVMDKDPEAIATAHALFGADGRVSARRGSFAGMAEWDEAAAGLDGVLFDLGVSSPQLDVAARGFSFGKDGPLDMRMDPESGESAADWLARADEREIADVLWTYGEEKLSRKIARTIVARRGETPLERTGQLADLIASVLGRGDGKIHPATRSFQAIRIYINRELEDLEAGLDAALKVLKPGGRLAVISFHSLEDRIVKQFINRHAKAPPGNRRMPVELPFTPVLRDHGGALRATPEEVRDNPRARSAVLRVAEKLDVQVPPA</sequence>
<dbReference type="Gene3D" id="3.40.50.150">
    <property type="entry name" value="Vaccinia Virus protein VP39"/>
    <property type="match status" value="1"/>
</dbReference>
<dbReference type="InterPro" id="IPR002903">
    <property type="entry name" value="RsmH"/>
</dbReference>
<keyword evidence="2 6" id="KW-0698">rRNA processing</keyword>
<comment type="caution">
    <text evidence="7">The sequence shown here is derived from an EMBL/GenBank/DDBJ whole genome shotgun (WGS) entry which is preliminary data.</text>
</comment>
<evidence type="ECO:0000256" key="3">
    <source>
        <dbReference type="ARBA" id="ARBA00022603"/>
    </source>
</evidence>
<gene>
    <name evidence="6" type="primary">rsmH</name>
    <name evidence="7" type="ORF">N788_06515</name>
</gene>
<proteinExistence type="inferred from homology"/>
<feature type="binding site" evidence="6">
    <location>
        <position position="45"/>
    </location>
    <ligand>
        <name>S-adenosyl-L-methionine</name>
        <dbReference type="ChEBI" id="CHEBI:59789"/>
    </ligand>
</feature>
<accession>A0A087MGC0</accession>
<dbReference type="FunFam" id="1.10.150.170:FF:000003">
    <property type="entry name" value="Ribosomal RNA small subunit methyltransferase H"/>
    <property type="match status" value="1"/>
</dbReference>
<dbReference type="PIRSF" id="PIRSF004486">
    <property type="entry name" value="MraW"/>
    <property type="match status" value="1"/>
</dbReference>
<dbReference type="HAMAP" id="MF_01007">
    <property type="entry name" value="16SrRNA_methyltr_H"/>
    <property type="match status" value="1"/>
</dbReference>
<name>A0A087MGC0_9GAMM</name>
<dbReference type="Proteomes" id="UP000029085">
    <property type="component" value="Unassembled WGS sequence"/>
</dbReference>
<dbReference type="InterPro" id="IPR023397">
    <property type="entry name" value="SAM-dep_MeTrfase_MraW_recog"/>
</dbReference>
<evidence type="ECO:0000313" key="7">
    <source>
        <dbReference type="EMBL" id="KFL35923.1"/>
    </source>
</evidence>
<dbReference type="PANTHER" id="PTHR11265">
    <property type="entry name" value="S-ADENOSYL-METHYLTRANSFERASE MRAW"/>
    <property type="match status" value="1"/>
</dbReference>
<feature type="binding site" evidence="6">
    <location>
        <position position="90"/>
    </location>
    <ligand>
        <name>S-adenosyl-L-methionine</name>
        <dbReference type="ChEBI" id="CHEBI:59789"/>
    </ligand>
</feature>
<dbReference type="SUPFAM" id="SSF53335">
    <property type="entry name" value="S-adenosyl-L-methionine-dependent methyltransferases"/>
    <property type="match status" value="1"/>
</dbReference>
<feature type="binding site" evidence="6">
    <location>
        <position position="97"/>
    </location>
    <ligand>
        <name>S-adenosyl-L-methionine</name>
        <dbReference type="ChEBI" id="CHEBI:59789"/>
    </ligand>
</feature>
<dbReference type="GO" id="GO:0005737">
    <property type="term" value="C:cytoplasm"/>
    <property type="evidence" value="ECO:0007669"/>
    <property type="project" value="UniProtKB-SubCell"/>
</dbReference>
<dbReference type="PANTHER" id="PTHR11265:SF0">
    <property type="entry name" value="12S RRNA N4-METHYLCYTIDINE METHYLTRANSFERASE"/>
    <property type="match status" value="1"/>
</dbReference>
<feature type="binding site" evidence="6">
    <location>
        <begin position="25"/>
        <end position="27"/>
    </location>
    <ligand>
        <name>S-adenosyl-L-methionine</name>
        <dbReference type="ChEBI" id="CHEBI:59789"/>
    </ligand>
</feature>
<dbReference type="GO" id="GO:0070475">
    <property type="term" value="P:rRNA base methylation"/>
    <property type="evidence" value="ECO:0007669"/>
    <property type="project" value="UniProtKB-UniRule"/>
</dbReference>
<reference evidence="8" key="1">
    <citation type="submission" date="2013-08" db="EMBL/GenBank/DDBJ databases">
        <title>Genome sequencing of Arenimonas donghaensis.</title>
        <authorList>
            <person name="Chen F."/>
            <person name="Wang G."/>
        </authorList>
    </citation>
    <scope>NUCLEOTIDE SEQUENCE [LARGE SCALE GENOMIC DNA]</scope>
    <source>
        <strain evidence="8">HO3-R19</strain>
    </source>
</reference>
<dbReference type="NCBIfam" id="TIGR00006">
    <property type="entry name" value="16S rRNA (cytosine(1402)-N(4))-methyltransferase RsmH"/>
    <property type="match status" value="1"/>
</dbReference>
<protein>
    <recommendedName>
        <fullName evidence="6">Ribosomal RNA small subunit methyltransferase H</fullName>
        <ecNumber evidence="6">2.1.1.199</ecNumber>
    </recommendedName>
    <alternativeName>
        <fullName evidence="6">16S rRNA m(4)C1402 methyltransferase</fullName>
    </alternativeName>
    <alternativeName>
        <fullName evidence="6">rRNA (cytosine-N(4)-)-methyltransferase RsmH</fullName>
    </alternativeName>
</protein>
<evidence type="ECO:0000313" key="8">
    <source>
        <dbReference type="Proteomes" id="UP000029085"/>
    </source>
</evidence>
<dbReference type="AlphaFoldDB" id="A0A087MGC0"/>
<dbReference type="SUPFAM" id="SSF81799">
    <property type="entry name" value="Putative methyltransferase TM0872, insert domain"/>
    <property type="match status" value="1"/>
</dbReference>
<comment type="similarity">
    <text evidence="1 6">Belongs to the methyltransferase superfamily. RsmH family.</text>
</comment>
<evidence type="ECO:0000256" key="4">
    <source>
        <dbReference type="ARBA" id="ARBA00022679"/>
    </source>
</evidence>
<dbReference type="EMBL" id="AVCJ01000043">
    <property type="protein sequence ID" value="KFL35923.1"/>
    <property type="molecule type" value="Genomic_DNA"/>
</dbReference>